<proteinExistence type="predicted"/>
<feature type="region of interest" description="Disordered" evidence="1">
    <location>
        <begin position="246"/>
        <end position="300"/>
    </location>
</feature>
<sequence length="335" mass="35080">MNSEHTMQMPSGPPPTSQRTTCGEFSGEMESYGAAGSLGYASIPTSSGSSYASFGTGTPALPLLMSAPPSTSTFKTTTITMPASAAVPLSTPAPASHMPMSIPMPMSMPMSSAVQQAPPSMLPMSMSMSLATTPTTLPTQLLPMPTLEDIEVATQQPQTQPPQQPQQPPPPPQQQQPQQIQQQQQPPAPAGILKYPTPASVGYVSELLPPPVVASSANSGINSNCGTLKSNAKLLPLQLVATTAPARKEPPLPPTSTGSASQSQQRQRQRRQGWCACFGSGPSPSEGKTPPGYATKSKKRQPTAQTVWSALLTNLGICMLLLAYTLLGKYRTIVA</sequence>
<keyword evidence="2" id="KW-1133">Transmembrane helix</keyword>
<feature type="non-terminal residue" evidence="3">
    <location>
        <position position="335"/>
    </location>
</feature>
<reference evidence="3" key="1">
    <citation type="journal article" date="2021" name="Mol. Ecol. Resour.">
        <title>Phylogenomic analyses of the genus Drosophila reveals genomic signals of climate adaptation.</title>
        <authorList>
            <person name="Li F."/>
            <person name="Rane R.V."/>
            <person name="Luria V."/>
            <person name="Xiong Z."/>
            <person name="Chen J."/>
            <person name="Li Z."/>
            <person name="Catullo R.A."/>
            <person name="Griffin P.C."/>
            <person name="Schiffer M."/>
            <person name="Pearce S."/>
            <person name="Lee S.F."/>
            <person name="McElroy K."/>
            <person name="Stocker A."/>
            <person name="Shirriffs J."/>
            <person name="Cockerell F."/>
            <person name="Coppin C."/>
            <person name="Sgro C.M."/>
            <person name="Karger A."/>
            <person name="Cain J.W."/>
            <person name="Weber J.A."/>
            <person name="Santpere G."/>
            <person name="Kirschner M.W."/>
            <person name="Hoffmann A.A."/>
            <person name="Oakeshott J.G."/>
            <person name="Zhang G."/>
        </authorList>
    </citation>
    <scope>NUCLEOTIDE SEQUENCE</scope>
    <source>
        <strain evidence="3">BGI-SZ-2011g</strain>
    </source>
</reference>
<evidence type="ECO:0000256" key="2">
    <source>
        <dbReference type="SAM" id="Phobius"/>
    </source>
</evidence>
<name>A0AAD4KAY4_9MUSC</name>
<dbReference type="EMBL" id="JAJJHW010000095">
    <property type="protein sequence ID" value="KAH8387571.1"/>
    <property type="molecule type" value="Genomic_DNA"/>
</dbReference>
<protein>
    <submittedName>
        <fullName evidence="3">Uncharacterized protein</fullName>
    </submittedName>
</protein>
<keyword evidence="4" id="KW-1185">Reference proteome</keyword>
<feature type="region of interest" description="Disordered" evidence="1">
    <location>
        <begin position="1"/>
        <end position="28"/>
    </location>
</feature>
<feature type="compositionally biased region" description="Pro residues" evidence="1">
    <location>
        <begin position="159"/>
        <end position="174"/>
    </location>
</feature>
<comment type="caution">
    <text evidence="3">The sequence shown here is derived from an EMBL/GenBank/DDBJ whole genome shotgun (WGS) entry which is preliminary data.</text>
</comment>
<dbReference type="AlphaFoldDB" id="A0AAD4KAY4"/>
<evidence type="ECO:0000313" key="4">
    <source>
        <dbReference type="Proteomes" id="UP001200034"/>
    </source>
</evidence>
<gene>
    <name evidence="3" type="ORF">KR093_007993</name>
</gene>
<feature type="region of interest" description="Disordered" evidence="1">
    <location>
        <begin position="154"/>
        <end position="195"/>
    </location>
</feature>
<evidence type="ECO:0000313" key="3">
    <source>
        <dbReference type="EMBL" id="KAH8387571.1"/>
    </source>
</evidence>
<organism evidence="3 4">
    <name type="scientific">Drosophila rubida</name>
    <dbReference type="NCBI Taxonomy" id="30044"/>
    <lineage>
        <taxon>Eukaryota</taxon>
        <taxon>Metazoa</taxon>
        <taxon>Ecdysozoa</taxon>
        <taxon>Arthropoda</taxon>
        <taxon>Hexapoda</taxon>
        <taxon>Insecta</taxon>
        <taxon>Pterygota</taxon>
        <taxon>Neoptera</taxon>
        <taxon>Endopterygota</taxon>
        <taxon>Diptera</taxon>
        <taxon>Brachycera</taxon>
        <taxon>Muscomorpha</taxon>
        <taxon>Ephydroidea</taxon>
        <taxon>Drosophilidae</taxon>
        <taxon>Drosophila</taxon>
    </lineage>
</organism>
<dbReference type="Proteomes" id="UP001200034">
    <property type="component" value="Unassembled WGS sequence"/>
</dbReference>
<evidence type="ECO:0000256" key="1">
    <source>
        <dbReference type="SAM" id="MobiDB-lite"/>
    </source>
</evidence>
<feature type="compositionally biased region" description="Low complexity" evidence="1">
    <location>
        <begin position="175"/>
        <end position="185"/>
    </location>
</feature>
<feature type="transmembrane region" description="Helical" evidence="2">
    <location>
        <begin position="307"/>
        <end position="327"/>
    </location>
</feature>
<keyword evidence="2" id="KW-0472">Membrane</keyword>
<accession>A0AAD4KAY4</accession>
<keyword evidence="2" id="KW-0812">Transmembrane</keyword>